<evidence type="ECO:0000256" key="1">
    <source>
        <dbReference type="SAM" id="MobiDB-lite"/>
    </source>
</evidence>
<keyword evidence="3" id="KW-1185">Reference proteome</keyword>
<proteinExistence type="predicted"/>
<dbReference type="Proteomes" id="UP000053958">
    <property type="component" value="Unassembled WGS sequence"/>
</dbReference>
<evidence type="ECO:0000313" key="3">
    <source>
        <dbReference type="Proteomes" id="UP000053958"/>
    </source>
</evidence>
<dbReference type="GeneID" id="25318960"/>
<feature type="non-terminal residue" evidence="2">
    <location>
        <position position="1"/>
    </location>
</feature>
<organism evidence="2 3">
    <name type="scientific">Rasamsonia emersonii (strain ATCC 16479 / CBS 393.64 / IMI 116815)</name>
    <dbReference type="NCBI Taxonomy" id="1408163"/>
    <lineage>
        <taxon>Eukaryota</taxon>
        <taxon>Fungi</taxon>
        <taxon>Dikarya</taxon>
        <taxon>Ascomycota</taxon>
        <taxon>Pezizomycotina</taxon>
        <taxon>Eurotiomycetes</taxon>
        <taxon>Eurotiomycetidae</taxon>
        <taxon>Eurotiales</taxon>
        <taxon>Trichocomaceae</taxon>
        <taxon>Rasamsonia</taxon>
    </lineage>
</organism>
<dbReference type="RefSeq" id="XP_013325968.1">
    <property type="nucleotide sequence ID" value="XM_013470514.1"/>
</dbReference>
<sequence>RSLRGWEPGMASDEVRCGVTGRRATRTELVWSRREQSRWTGMGPTANFRAGSNSNGNSHTSSAGGGLGANAGLKDVWRVWRIAPRRTRASSGVNRPAACCLAAG</sequence>
<reference evidence="2 3" key="1">
    <citation type="submission" date="2015-04" db="EMBL/GenBank/DDBJ databases">
        <authorList>
            <person name="Heijne W.H."/>
            <person name="Fedorova N.D."/>
            <person name="Nierman W.C."/>
            <person name="Vollebregt A.W."/>
            <person name="Zhao Z."/>
            <person name="Wu L."/>
            <person name="Kumar M."/>
            <person name="Stam H."/>
            <person name="van den Berg M.A."/>
            <person name="Pel H.J."/>
        </authorList>
    </citation>
    <scope>NUCLEOTIDE SEQUENCE [LARGE SCALE GENOMIC DNA]</scope>
    <source>
        <strain evidence="2 3">CBS 393.64</strain>
    </source>
</reference>
<feature type="region of interest" description="Disordered" evidence="1">
    <location>
        <begin position="34"/>
        <end position="69"/>
    </location>
</feature>
<dbReference type="EMBL" id="LASV01000356">
    <property type="protein sequence ID" value="KKA19356.1"/>
    <property type="molecule type" value="Genomic_DNA"/>
</dbReference>
<accession>A0A0F4YNC9</accession>
<name>A0A0F4YNC9_RASE3</name>
<gene>
    <name evidence="2" type="ORF">T310_6664</name>
</gene>
<evidence type="ECO:0000313" key="2">
    <source>
        <dbReference type="EMBL" id="KKA19356.1"/>
    </source>
</evidence>
<protein>
    <submittedName>
        <fullName evidence="2">Uncharacterized protein</fullName>
    </submittedName>
</protein>
<feature type="compositionally biased region" description="Low complexity" evidence="1">
    <location>
        <begin position="51"/>
        <end position="62"/>
    </location>
</feature>
<dbReference type="AlphaFoldDB" id="A0A0F4YNC9"/>
<comment type="caution">
    <text evidence="2">The sequence shown here is derived from an EMBL/GenBank/DDBJ whole genome shotgun (WGS) entry which is preliminary data.</text>
</comment>